<organism evidence="11 12">
    <name type="scientific">Trachymyrmex cornetzi</name>
    <dbReference type="NCBI Taxonomy" id="471704"/>
    <lineage>
        <taxon>Eukaryota</taxon>
        <taxon>Metazoa</taxon>
        <taxon>Ecdysozoa</taxon>
        <taxon>Arthropoda</taxon>
        <taxon>Hexapoda</taxon>
        <taxon>Insecta</taxon>
        <taxon>Pterygota</taxon>
        <taxon>Neoptera</taxon>
        <taxon>Endopterygota</taxon>
        <taxon>Hymenoptera</taxon>
        <taxon>Apocrita</taxon>
        <taxon>Aculeata</taxon>
        <taxon>Formicoidea</taxon>
        <taxon>Formicidae</taxon>
        <taxon>Myrmicinae</taxon>
        <taxon>Trachymyrmex</taxon>
    </lineage>
</organism>
<dbReference type="GO" id="GO:0034626">
    <property type="term" value="P:fatty acid elongation, polyunsaturated fatty acid"/>
    <property type="evidence" value="ECO:0007669"/>
    <property type="project" value="TreeGrafter"/>
</dbReference>
<evidence type="ECO:0000256" key="10">
    <source>
        <dbReference type="RuleBase" id="RU361115"/>
    </source>
</evidence>
<evidence type="ECO:0000313" key="11">
    <source>
        <dbReference type="EMBL" id="KYN23394.1"/>
    </source>
</evidence>
<proteinExistence type="inferred from homology"/>
<dbReference type="Proteomes" id="UP000078492">
    <property type="component" value="Unassembled WGS sequence"/>
</dbReference>
<dbReference type="AlphaFoldDB" id="A0A195EEV7"/>
<feature type="transmembrane region" description="Helical" evidence="10">
    <location>
        <begin position="139"/>
        <end position="163"/>
    </location>
</feature>
<keyword evidence="4 10" id="KW-0812">Transmembrane</keyword>
<evidence type="ECO:0000256" key="6">
    <source>
        <dbReference type="ARBA" id="ARBA00022989"/>
    </source>
</evidence>
<evidence type="ECO:0000256" key="3">
    <source>
        <dbReference type="ARBA" id="ARBA00022679"/>
    </source>
</evidence>
<comment type="similarity">
    <text evidence="10">Belongs to the ELO family.</text>
</comment>
<keyword evidence="8 10" id="KW-0472">Membrane</keyword>
<keyword evidence="12" id="KW-1185">Reference proteome</keyword>
<dbReference type="STRING" id="471704.A0A195EEV7"/>
<name>A0A195EEV7_9HYME</name>
<feature type="transmembrane region" description="Helical" evidence="10">
    <location>
        <begin position="87"/>
        <end position="105"/>
    </location>
</feature>
<dbReference type="GO" id="GO:0042761">
    <property type="term" value="P:very long-chain fatty acid biosynthetic process"/>
    <property type="evidence" value="ECO:0007669"/>
    <property type="project" value="TreeGrafter"/>
</dbReference>
<keyword evidence="2 10" id="KW-0444">Lipid biosynthesis</keyword>
<evidence type="ECO:0000256" key="2">
    <source>
        <dbReference type="ARBA" id="ARBA00022516"/>
    </source>
</evidence>
<dbReference type="GO" id="GO:0034625">
    <property type="term" value="P:fatty acid elongation, monounsaturated fatty acid"/>
    <property type="evidence" value="ECO:0007669"/>
    <property type="project" value="TreeGrafter"/>
</dbReference>
<dbReference type="Pfam" id="PF01151">
    <property type="entry name" value="ELO"/>
    <property type="match status" value="2"/>
</dbReference>
<keyword evidence="6 10" id="KW-1133">Transmembrane helix</keyword>
<evidence type="ECO:0000256" key="7">
    <source>
        <dbReference type="ARBA" id="ARBA00023098"/>
    </source>
</evidence>
<evidence type="ECO:0000256" key="4">
    <source>
        <dbReference type="ARBA" id="ARBA00022692"/>
    </source>
</evidence>
<sequence>MVDTWPLMESPGPMLCIVGAYLLFVLKVGPKMMEKRPAFELNAVMIGYNAFQVLFSIWLTTLVSLIFYSPCNLFHYLKTGKISRGAWWYFFAKVIELLDTVFFVLRKKQNQITFLHVFHHSTTAVFSWCYLKFLPGEQGIVIGFLNSTVHIIMYSYYLIAALGPKYRKYIWWKKYMTWIQLMQFGLMLVYLVLTLIMDCRTSKALTYFFTTIVIIFIYLFSDFYHFFFFTYHVPSITTSVVHQNRGNRRAMLYNVIRLRILIIIQCIKIRKVGEGHFRNIVQQKICDSNRTFGGAQGLVRMALDQYTEILTTVSDPRVSDWPLMDSPVPTILIVLLYLYGVVIFGPRMMANRKPYKLRGVLVAYNAFQVVFSLGMMYEHLMSGWLLDYSYKCQPVDYSHNPSALRMANLCWWYFISKFTEFADTVRFIFINSHTCY</sequence>
<keyword evidence="9 10" id="KW-0275">Fatty acid biosynthesis</keyword>
<evidence type="ECO:0000256" key="5">
    <source>
        <dbReference type="ARBA" id="ARBA00022832"/>
    </source>
</evidence>
<dbReference type="GO" id="GO:0019367">
    <property type="term" value="P:fatty acid elongation, saturated fatty acid"/>
    <property type="evidence" value="ECO:0007669"/>
    <property type="project" value="TreeGrafter"/>
</dbReference>
<dbReference type="InterPro" id="IPR030457">
    <property type="entry name" value="ELO_CS"/>
</dbReference>
<feature type="transmembrane region" description="Helical" evidence="10">
    <location>
        <begin position="175"/>
        <end position="193"/>
    </location>
</feature>
<evidence type="ECO:0000313" key="12">
    <source>
        <dbReference type="Proteomes" id="UP000078492"/>
    </source>
</evidence>
<comment type="caution">
    <text evidence="10">Lacks conserved residue(s) required for the propagation of feature annotation.</text>
</comment>
<feature type="transmembrane region" description="Helical" evidence="10">
    <location>
        <begin position="112"/>
        <end position="133"/>
    </location>
</feature>
<dbReference type="InterPro" id="IPR002076">
    <property type="entry name" value="ELO_fam"/>
</dbReference>
<accession>A0A195EEV7</accession>
<comment type="catalytic activity">
    <reaction evidence="10">
        <text>a very-long-chain acyl-CoA + malonyl-CoA + H(+) = a very-long-chain 3-oxoacyl-CoA + CO2 + CoA</text>
        <dbReference type="Rhea" id="RHEA:32727"/>
        <dbReference type="ChEBI" id="CHEBI:15378"/>
        <dbReference type="ChEBI" id="CHEBI:16526"/>
        <dbReference type="ChEBI" id="CHEBI:57287"/>
        <dbReference type="ChEBI" id="CHEBI:57384"/>
        <dbReference type="ChEBI" id="CHEBI:90725"/>
        <dbReference type="ChEBI" id="CHEBI:90736"/>
        <dbReference type="EC" id="2.3.1.199"/>
    </reaction>
</comment>
<feature type="transmembrane region" description="Helical" evidence="10">
    <location>
        <begin position="357"/>
        <end position="377"/>
    </location>
</feature>
<feature type="transmembrane region" description="Helical" evidence="10">
    <location>
        <begin position="326"/>
        <end position="345"/>
    </location>
</feature>
<keyword evidence="3 10" id="KW-0808">Transferase</keyword>
<feature type="transmembrane region" description="Helical" evidence="10">
    <location>
        <begin position="205"/>
        <end position="229"/>
    </location>
</feature>
<reference evidence="11 12" key="1">
    <citation type="submission" date="2015-09" db="EMBL/GenBank/DDBJ databases">
        <title>Trachymyrmex cornetzi WGS genome.</title>
        <authorList>
            <person name="Nygaard S."/>
            <person name="Hu H."/>
            <person name="Boomsma J."/>
            <person name="Zhang G."/>
        </authorList>
    </citation>
    <scope>NUCLEOTIDE SEQUENCE [LARGE SCALE GENOMIC DNA]</scope>
    <source>
        <strain evidence="11">Tcor2-1</strain>
        <tissue evidence="11">Whole body</tissue>
    </source>
</reference>
<dbReference type="GO" id="GO:0005789">
    <property type="term" value="C:endoplasmic reticulum membrane"/>
    <property type="evidence" value="ECO:0007669"/>
    <property type="project" value="TreeGrafter"/>
</dbReference>
<comment type="subcellular location">
    <subcellularLocation>
        <location evidence="1">Membrane</location>
        <topology evidence="1">Multi-pass membrane protein</topology>
    </subcellularLocation>
</comment>
<protein>
    <recommendedName>
        <fullName evidence="10">Elongation of very long chain fatty acids protein</fullName>
        <ecNumber evidence="10">2.3.1.199</ecNumber>
    </recommendedName>
    <alternativeName>
        <fullName evidence="10">Very-long-chain 3-oxoacyl-CoA synthase</fullName>
    </alternativeName>
</protein>
<gene>
    <name evidence="11" type="ORF">ALC57_04268</name>
</gene>
<feature type="transmembrane region" description="Helical" evidence="10">
    <location>
        <begin position="12"/>
        <end position="29"/>
    </location>
</feature>
<dbReference type="EC" id="2.3.1.199" evidence="10"/>
<feature type="transmembrane region" description="Helical" evidence="10">
    <location>
        <begin position="250"/>
        <end position="270"/>
    </location>
</feature>
<keyword evidence="7 10" id="KW-0443">Lipid metabolism</keyword>
<dbReference type="PANTHER" id="PTHR11157:SF103">
    <property type="entry name" value="ELONGATION OF VERY LONG CHAIN FATTY ACIDS PROTEIN"/>
    <property type="match status" value="1"/>
</dbReference>
<evidence type="ECO:0000256" key="9">
    <source>
        <dbReference type="ARBA" id="ARBA00023160"/>
    </source>
</evidence>
<evidence type="ECO:0000256" key="8">
    <source>
        <dbReference type="ARBA" id="ARBA00023136"/>
    </source>
</evidence>
<evidence type="ECO:0000256" key="1">
    <source>
        <dbReference type="ARBA" id="ARBA00004141"/>
    </source>
</evidence>
<dbReference type="GO" id="GO:0009922">
    <property type="term" value="F:fatty acid elongase activity"/>
    <property type="evidence" value="ECO:0007669"/>
    <property type="project" value="UniProtKB-EC"/>
</dbReference>
<dbReference type="GO" id="GO:0030148">
    <property type="term" value="P:sphingolipid biosynthetic process"/>
    <property type="evidence" value="ECO:0007669"/>
    <property type="project" value="TreeGrafter"/>
</dbReference>
<feature type="transmembrane region" description="Helical" evidence="10">
    <location>
        <begin position="41"/>
        <end position="67"/>
    </location>
</feature>
<dbReference type="PROSITE" id="PS01188">
    <property type="entry name" value="ELO"/>
    <property type="match status" value="1"/>
</dbReference>
<dbReference type="PANTHER" id="PTHR11157">
    <property type="entry name" value="FATTY ACID ACYL TRANSFERASE-RELATED"/>
    <property type="match status" value="1"/>
</dbReference>
<keyword evidence="5 10" id="KW-0276">Fatty acid metabolism</keyword>
<dbReference type="EMBL" id="KQ979039">
    <property type="protein sequence ID" value="KYN23394.1"/>
    <property type="molecule type" value="Genomic_DNA"/>
</dbReference>